<dbReference type="InterPro" id="IPR041588">
    <property type="entry name" value="Integrase_H2C2"/>
</dbReference>
<evidence type="ECO:0000259" key="1">
    <source>
        <dbReference type="Pfam" id="PF17921"/>
    </source>
</evidence>
<evidence type="ECO:0000313" key="3">
    <source>
        <dbReference type="Proteomes" id="UP000887013"/>
    </source>
</evidence>
<keyword evidence="3" id="KW-1185">Reference proteome</keyword>
<proteinExistence type="predicted"/>
<reference evidence="2" key="1">
    <citation type="submission" date="2020-08" db="EMBL/GenBank/DDBJ databases">
        <title>Multicomponent nature underlies the extraordinary mechanical properties of spider dragline silk.</title>
        <authorList>
            <person name="Kono N."/>
            <person name="Nakamura H."/>
            <person name="Mori M."/>
            <person name="Yoshida Y."/>
            <person name="Ohtoshi R."/>
            <person name="Malay A.D."/>
            <person name="Moran D.A.P."/>
            <person name="Tomita M."/>
            <person name="Numata K."/>
            <person name="Arakawa K."/>
        </authorList>
    </citation>
    <scope>NUCLEOTIDE SEQUENCE</scope>
</reference>
<gene>
    <name evidence="2" type="primary">AVEN_187976_1</name>
    <name evidence="2" type="ORF">NPIL_234511</name>
</gene>
<dbReference type="AlphaFoldDB" id="A0A8X6TI89"/>
<sequence>MHACYGTVPYFRNDKKVKNHDSGALRVEELEDAEIYWGKYIQGENYPEEIKALKINKPIPNSSKICKQSPFLSENELRMIKGRLQNANLISALKHPITLPSNHLLLKRIIYDSHEELFHSRVSATPTQIKEKYWTIKCRQSIKYTLRRCIICKRLKYFPGKQSIAPLPATRTVIILSSYGY</sequence>
<accession>A0A8X6TI89</accession>
<protein>
    <recommendedName>
        <fullName evidence="1">Integrase zinc-binding domain-containing protein</fullName>
    </recommendedName>
</protein>
<organism evidence="2 3">
    <name type="scientific">Nephila pilipes</name>
    <name type="common">Giant wood spider</name>
    <name type="synonym">Nephila maculata</name>
    <dbReference type="NCBI Taxonomy" id="299642"/>
    <lineage>
        <taxon>Eukaryota</taxon>
        <taxon>Metazoa</taxon>
        <taxon>Ecdysozoa</taxon>
        <taxon>Arthropoda</taxon>
        <taxon>Chelicerata</taxon>
        <taxon>Arachnida</taxon>
        <taxon>Araneae</taxon>
        <taxon>Araneomorphae</taxon>
        <taxon>Entelegynae</taxon>
        <taxon>Araneoidea</taxon>
        <taxon>Nephilidae</taxon>
        <taxon>Nephila</taxon>
    </lineage>
</organism>
<dbReference type="OrthoDB" id="6432901at2759"/>
<dbReference type="Pfam" id="PF17921">
    <property type="entry name" value="Integrase_H2C2"/>
    <property type="match status" value="1"/>
</dbReference>
<evidence type="ECO:0000313" key="2">
    <source>
        <dbReference type="EMBL" id="GFT12681.1"/>
    </source>
</evidence>
<name>A0A8X6TI89_NEPPI</name>
<dbReference type="EMBL" id="BMAW01104141">
    <property type="protein sequence ID" value="GFT12681.1"/>
    <property type="molecule type" value="Genomic_DNA"/>
</dbReference>
<dbReference type="PANTHER" id="PTHR47331">
    <property type="entry name" value="PHD-TYPE DOMAIN-CONTAINING PROTEIN"/>
    <property type="match status" value="1"/>
</dbReference>
<comment type="caution">
    <text evidence="2">The sequence shown here is derived from an EMBL/GenBank/DDBJ whole genome shotgun (WGS) entry which is preliminary data.</text>
</comment>
<dbReference type="Proteomes" id="UP000887013">
    <property type="component" value="Unassembled WGS sequence"/>
</dbReference>
<feature type="domain" description="Integrase zinc-binding" evidence="1">
    <location>
        <begin position="105"/>
        <end position="156"/>
    </location>
</feature>